<dbReference type="EC" id="2.4.-.-" evidence="2"/>
<reference evidence="2 3" key="1">
    <citation type="submission" date="2024-02" db="EMBL/GenBank/DDBJ databases">
        <title>Complete genome sequence of Pelagibacterium nitratireducens ZH15.</title>
        <authorList>
            <person name="Zhao L.H."/>
        </authorList>
    </citation>
    <scope>NUCLEOTIDE SEQUENCE [LARGE SCALE GENOMIC DNA]</scope>
    <source>
        <strain evidence="2 3">ZH15</strain>
    </source>
</reference>
<dbReference type="InterPro" id="IPR001173">
    <property type="entry name" value="Glyco_trans_2-like"/>
</dbReference>
<dbReference type="EMBL" id="CP146275">
    <property type="protein sequence ID" value="WWT33335.1"/>
    <property type="molecule type" value="Genomic_DNA"/>
</dbReference>
<dbReference type="GO" id="GO:0016757">
    <property type="term" value="F:glycosyltransferase activity"/>
    <property type="evidence" value="ECO:0007669"/>
    <property type="project" value="UniProtKB-KW"/>
</dbReference>
<keyword evidence="3" id="KW-1185">Reference proteome</keyword>
<evidence type="ECO:0000313" key="2">
    <source>
        <dbReference type="EMBL" id="WWT33335.1"/>
    </source>
</evidence>
<proteinExistence type="predicted"/>
<evidence type="ECO:0000313" key="3">
    <source>
        <dbReference type="Proteomes" id="UP001369958"/>
    </source>
</evidence>
<dbReference type="Pfam" id="PF00535">
    <property type="entry name" value="Glycos_transf_2"/>
    <property type="match status" value="1"/>
</dbReference>
<dbReference type="Proteomes" id="UP001369958">
    <property type="component" value="Chromosome"/>
</dbReference>
<dbReference type="PANTHER" id="PTHR43685:SF11">
    <property type="entry name" value="GLYCOSYLTRANSFERASE TAGX-RELATED"/>
    <property type="match status" value="1"/>
</dbReference>
<evidence type="ECO:0000259" key="1">
    <source>
        <dbReference type="Pfam" id="PF00535"/>
    </source>
</evidence>
<keyword evidence="2" id="KW-0808">Transferase</keyword>
<dbReference type="InterPro" id="IPR029044">
    <property type="entry name" value="Nucleotide-diphossugar_trans"/>
</dbReference>
<keyword evidence="2" id="KW-0328">Glycosyltransferase</keyword>
<protein>
    <submittedName>
        <fullName evidence="2">Glycosyltransferase family 2 protein</fullName>
        <ecNumber evidence="2">2.4.-.-</ecNumber>
    </submittedName>
</protein>
<dbReference type="SUPFAM" id="SSF53448">
    <property type="entry name" value="Nucleotide-diphospho-sugar transferases"/>
    <property type="match status" value="1"/>
</dbReference>
<dbReference type="Gene3D" id="3.90.550.10">
    <property type="entry name" value="Spore Coat Polysaccharide Biosynthesis Protein SpsA, Chain A"/>
    <property type="match status" value="1"/>
</dbReference>
<gene>
    <name evidence="2" type="ORF">V6617_02395</name>
</gene>
<dbReference type="RefSeq" id="WP_338608848.1">
    <property type="nucleotide sequence ID" value="NZ_CP146275.1"/>
</dbReference>
<feature type="domain" description="Glycosyltransferase 2-like" evidence="1">
    <location>
        <begin position="17"/>
        <end position="177"/>
    </location>
</feature>
<dbReference type="PANTHER" id="PTHR43685">
    <property type="entry name" value="GLYCOSYLTRANSFERASE"/>
    <property type="match status" value="1"/>
</dbReference>
<sequence>MTSFEQPPAEKIPRVAILCPYHNRAGVVARTFNSIAEQTFADFEALIWDDCSTDETWAEMQRVATSLNDPRFNIYRHEANLGLTPGLNLALRRTRAKYIAIVGSGDECHPERIERQVAALERAPDAVFCATASTTTDPITKTTFYDSAHHRETIVFNDIRTHCPFTHGSVMYRASALNAVGLYETAFKWCADWDMFFRLLRTGQAVYLDEVLYLRTAQADGVSFAPRKAFDQINCKYLAIKLSGLDESGRAEVLASVREQGMEFVLEAEKPEIWRDLARRNVKLYLMGRQKAGDEMMALIDGKGVTYPTKYRLFIAVAKLLGKLPVSADFMIRAARALPR</sequence>
<organism evidence="2 3">
    <name type="scientific">Pelagibacterium nitratireducens</name>
    <dbReference type="NCBI Taxonomy" id="1046114"/>
    <lineage>
        <taxon>Bacteria</taxon>
        <taxon>Pseudomonadati</taxon>
        <taxon>Pseudomonadota</taxon>
        <taxon>Alphaproteobacteria</taxon>
        <taxon>Hyphomicrobiales</taxon>
        <taxon>Devosiaceae</taxon>
        <taxon>Pelagibacterium</taxon>
    </lineage>
</organism>
<dbReference type="InterPro" id="IPR050834">
    <property type="entry name" value="Glycosyltransf_2"/>
</dbReference>
<accession>A0ABZ2I289</accession>
<dbReference type="CDD" id="cd00761">
    <property type="entry name" value="Glyco_tranf_GTA_type"/>
    <property type="match status" value="1"/>
</dbReference>
<name>A0ABZ2I289_9HYPH</name>